<evidence type="ECO:0000256" key="4">
    <source>
        <dbReference type="ARBA" id="ARBA00022692"/>
    </source>
</evidence>
<evidence type="ECO:0000313" key="10">
    <source>
        <dbReference type="EMBL" id="AFL87367.1"/>
    </source>
</evidence>
<evidence type="ECO:0000256" key="5">
    <source>
        <dbReference type="ARBA" id="ARBA00022989"/>
    </source>
</evidence>
<dbReference type="KEGG" id="trs:Terro_1046"/>
<dbReference type="PANTHER" id="PTHR32044:SF80">
    <property type="entry name" value="XYLOGLUCAN GLYCOSYLTRANSFERASE 2-RELATED"/>
    <property type="match status" value="1"/>
</dbReference>
<protein>
    <submittedName>
        <fullName evidence="10">Glycosyl transferase</fullName>
    </submittedName>
</protein>
<accession>I3ZDP9</accession>
<dbReference type="SUPFAM" id="SSF53448">
    <property type="entry name" value="Nucleotide-diphospho-sugar transferases"/>
    <property type="match status" value="1"/>
</dbReference>
<keyword evidence="8" id="KW-0961">Cell wall biogenesis/degradation</keyword>
<reference evidence="10 11" key="1">
    <citation type="submission" date="2012-06" db="EMBL/GenBank/DDBJ databases">
        <title>Complete genome of Terriglobus roseus DSM 18391.</title>
        <authorList>
            <consortium name="US DOE Joint Genome Institute (JGI-PGF)"/>
            <person name="Lucas S."/>
            <person name="Copeland A."/>
            <person name="Lapidus A."/>
            <person name="Glavina del Rio T."/>
            <person name="Dalin E."/>
            <person name="Tice H."/>
            <person name="Bruce D."/>
            <person name="Goodwin L."/>
            <person name="Pitluck S."/>
            <person name="Peters L."/>
            <person name="Mikhailova N."/>
            <person name="Munk A.C.C."/>
            <person name="Kyrpides N."/>
            <person name="Mavromatis K."/>
            <person name="Ivanova N."/>
            <person name="Brettin T."/>
            <person name="Detter J.C."/>
            <person name="Han C."/>
            <person name="Larimer F."/>
            <person name="Land M."/>
            <person name="Hauser L."/>
            <person name="Markowitz V."/>
            <person name="Cheng J.-F."/>
            <person name="Hugenholtz P."/>
            <person name="Woyke T."/>
            <person name="Wu D."/>
            <person name="Brambilla E."/>
            <person name="Klenk H.-P."/>
            <person name="Eisen J.A."/>
        </authorList>
    </citation>
    <scope>NUCLEOTIDE SEQUENCE [LARGE SCALE GENOMIC DNA]</scope>
    <source>
        <strain evidence="11">DSM 18391 / NRRL B-41598 / KBS 63</strain>
    </source>
</reference>
<dbReference type="GO" id="GO:0071555">
    <property type="term" value="P:cell wall organization"/>
    <property type="evidence" value="ECO:0007669"/>
    <property type="project" value="UniProtKB-KW"/>
</dbReference>
<keyword evidence="5 9" id="KW-1133">Transmembrane helix</keyword>
<keyword evidence="3 10" id="KW-0808">Transferase</keyword>
<dbReference type="GO" id="GO:0016757">
    <property type="term" value="F:glycosyltransferase activity"/>
    <property type="evidence" value="ECO:0007669"/>
    <property type="project" value="UniProtKB-KW"/>
</dbReference>
<keyword evidence="6" id="KW-0333">Golgi apparatus</keyword>
<comment type="subcellular location">
    <subcellularLocation>
        <location evidence="1">Golgi apparatus membrane</location>
        <topology evidence="1">Multi-pass membrane protein</topology>
    </subcellularLocation>
</comment>
<name>I3ZDP9_TERRK</name>
<gene>
    <name evidence="10" type="ordered locus">Terro_1046</name>
</gene>
<dbReference type="PATRIC" id="fig|926566.3.peg.1027"/>
<dbReference type="HOGENOM" id="CLU_012856_4_0_0"/>
<evidence type="ECO:0000256" key="6">
    <source>
        <dbReference type="ARBA" id="ARBA00023034"/>
    </source>
</evidence>
<dbReference type="Pfam" id="PF13641">
    <property type="entry name" value="Glyco_tranf_2_3"/>
    <property type="match status" value="1"/>
</dbReference>
<dbReference type="CDD" id="cd06437">
    <property type="entry name" value="CESA_CaSu_A2"/>
    <property type="match status" value="1"/>
</dbReference>
<feature type="transmembrane region" description="Helical" evidence="9">
    <location>
        <begin position="502"/>
        <end position="522"/>
    </location>
</feature>
<keyword evidence="2" id="KW-0328">Glycosyltransferase</keyword>
<evidence type="ECO:0000256" key="7">
    <source>
        <dbReference type="ARBA" id="ARBA00023136"/>
    </source>
</evidence>
<dbReference type="AlphaFoldDB" id="I3ZDP9"/>
<evidence type="ECO:0000313" key="11">
    <source>
        <dbReference type="Proteomes" id="UP000006056"/>
    </source>
</evidence>
<feature type="transmembrane region" description="Helical" evidence="9">
    <location>
        <begin position="405"/>
        <end position="427"/>
    </location>
</feature>
<keyword evidence="11" id="KW-1185">Reference proteome</keyword>
<evidence type="ECO:0000256" key="9">
    <source>
        <dbReference type="SAM" id="Phobius"/>
    </source>
</evidence>
<sequence length="573" mass="65662">MSSSLSGRIGLIRFPLLESHLFTTNHTPAVMLLLQQRGLQHYFKTHYLQNTFKGMYHWNSFDVWLLVPYFIVMVILAFYGIHRYQLVWLYFRNKKKAATSLNPPMLFADADLPFVTIQLPIFNEQYVIDRLVDACCRIEYPRDRFEIQVLDDSTDETHQVAGEIVARYAAGTAGLAPQPIYYLHREDRYGYKAGALDAGLKTAKGELIAIFDADFVPPPDWLAKVINHFAEPGVGMVQTRWTHLNRDYSFLTQVEAILLDGHFVLEHGGRSRAGVFFNFNGTAGMWRRNAIDEAGGWQHDTLTEDTDLSYRAQLKGWKFKYLQDVECPAELPIEMTAFKTQQARWAKGLIQTGKKILPRVLKSDAPFHTKLEAWYHLTANLSYPLMIVLSVLLMPAMIIRSWQGWVQMLLIDFPLFMASTMSISSFYLTSQRELFPKKWYKTILYLPFLMALGVGLTITNTKAVMEALFGVKSAFARTPKYRVSKKGESNVAAKKYRKRLGIIPWIELAIGCYFAFTVWYAISSENYFTVPFLLLFVLGYWYTGLLSLLQGRFERGGGGNDAEIHEKPYPVGI</sequence>
<evidence type="ECO:0000256" key="2">
    <source>
        <dbReference type="ARBA" id="ARBA00022676"/>
    </source>
</evidence>
<dbReference type="FunFam" id="3.90.550.10:FF:000057">
    <property type="entry name" value="Glycosyltransferase-like protein, family 2"/>
    <property type="match status" value="1"/>
</dbReference>
<feature type="transmembrane region" description="Helical" evidence="9">
    <location>
        <begin position="373"/>
        <end position="393"/>
    </location>
</feature>
<dbReference type="STRING" id="926566.Terro_1046"/>
<evidence type="ECO:0000256" key="1">
    <source>
        <dbReference type="ARBA" id="ARBA00004653"/>
    </source>
</evidence>
<keyword evidence="7 9" id="KW-0472">Membrane</keyword>
<proteinExistence type="predicted"/>
<dbReference type="EMBL" id="CP003379">
    <property type="protein sequence ID" value="AFL87367.1"/>
    <property type="molecule type" value="Genomic_DNA"/>
</dbReference>
<dbReference type="eggNOG" id="COG1215">
    <property type="taxonomic scope" value="Bacteria"/>
</dbReference>
<dbReference type="Gene3D" id="3.90.550.10">
    <property type="entry name" value="Spore Coat Polysaccharide Biosynthesis Protein SpsA, Chain A"/>
    <property type="match status" value="1"/>
</dbReference>
<evidence type="ECO:0000256" key="8">
    <source>
        <dbReference type="ARBA" id="ARBA00023316"/>
    </source>
</evidence>
<dbReference type="PANTHER" id="PTHR32044">
    <property type="entry name" value="GLUCOMANNAN 4-BETA-MANNOSYLTRANSFERASE 9"/>
    <property type="match status" value="1"/>
</dbReference>
<feature type="transmembrane region" description="Helical" evidence="9">
    <location>
        <begin position="63"/>
        <end position="81"/>
    </location>
</feature>
<feature type="transmembrane region" description="Helical" evidence="9">
    <location>
        <begin position="528"/>
        <end position="549"/>
    </location>
</feature>
<evidence type="ECO:0000256" key="3">
    <source>
        <dbReference type="ARBA" id="ARBA00022679"/>
    </source>
</evidence>
<organism evidence="10 11">
    <name type="scientific">Terriglobus roseus (strain DSM 18391 / NRRL B-41598 / KBS 63)</name>
    <dbReference type="NCBI Taxonomy" id="926566"/>
    <lineage>
        <taxon>Bacteria</taxon>
        <taxon>Pseudomonadati</taxon>
        <taxon>Acidobacteriota</taxon>
        <taxon>Terriglobia</taxon>
        <taxon>Terriglobales</taxon>
        <taxon>Acidobacteriaceae</taxon>
        <taxon>Terriglobus</taxon>
    </lineage>
</organism>
<dbReference type="InterPro" id="IPR029044">
    <property type="entry name" value="Nucleotide-diphossugar_trans"/>
</dbReference>
<dbReference type="Proteomes" id="UP000006056">
    <property type="component" value="Chromosome"/>
</dbReference>
<keyword evidence="4 9" id="KW-0812">Transmembrane</keyword>